<protein>
    <submittedName>
        <fullName evidence="1">Uncharacterized protein</fullName>
    </submittedName>
</protein>
<gene>
    <name evidence="1" type="ORF">Sviol_24090</name>
</gene>
<evidence type="ECO:0000313" key="1">
    <source>
        <dbReference type="EMBL" id="GHI38001.1"/>
    </source>
</evidence>
<dbReference type="RefSeq" id="WP_189970349.1">
    <property type="nucleotide sequence ID" value="NZ_BMUA01000035.1"/>
</dbReference>
<comment type="caution">
    <text evidence="1">The sequence shown here is derived from an EMBL/GenBank/DDBJ whole genome shotgun (WGS) entry which is preliminary data.</text>
</comment>
<evidence type="ECO:0000313" key="2">
    <source>
        <dbReference type="Proteomes" id="UP001050808"/>
    </source>
</evidence>
<reference evidence="1" key="1">
    <citation type="submission" date="2024-05" db="EMBL/GenBank/DDBJ databases">
        <title>Whole genome shotgun sequence of Streptomyces violascens NBRC 12920.</title>
        <authorList>
            <person name="Komaki H."/>
            <person name="Tamura T."/>
        </authorList>
    </citation>
    <scope>NUCLEOTIDE SEQUENCE</scope>
    <source>
        <strain evidence="1">NBRC 12920</strain>
    </source>
</reference>
<dbReference type="EMBL" id="BNDY01000003">
    <property type="protein sequence ID" value="GHI38001.1"/>
    <property type="molecule type" value="Genomic_DNA"/>
</dbReference>
<accession>A0ABQ3QL50</accession>
<name>A0ABQ3QL50_9ACTN</name>
<organism evidence="1 2">
    <name type="scientific">Streptomyces violascens</name>
    <dbReference type="NCBI Taxonomy" id="67381"/>
    <lineage>
        <taxon>Bacteria</taxon>
        <taxon>Bacillati</taxon>
        <taxon>Actinomycetota</taxon>
        <taxon>Actinomycetes</taxon>
        <taxon>Kitasatosporales</taxon>
        <taxon>Streptomycetaceae</taxon>
        <taxon>Streptomyces</taxon>
    </lineage>
</organism>
<sequence length="56" mass="5919">MTAIMVELTTRPPSSPTGRPESTTVLATNEIIPVANVDDLFEGNDCSCTGSDDNPH</sequence>
<keyword evidence="2" id="KW-1185">Reference proteome</keyword>
<proteinExistence type="predicted"/>
<dbReference type="Proteomes" id="UP001050808">
    <property type="component" value="Unassembled WGS sequence"/>
</dbReference>